<protein>
    <recommendedName>
        <fullName evidence="4">Type I secretion C-terminal target domain-containing protein</fullName>
    </recommendedName>
</protein>
<dbReference type="NCBIfam" id="TIGR03660">
    <property type="entry name" value="T1SS_rpt_143"/>
    <property type="match status" value="1"/>
</dbReference>
<gene>
    <name evidence="2" type="ORF">SJ2017_3746</name>
</gene>
<dbReference type="InterPro" id="IPR013783">
    <property type="entry name" value="Ig-like_fold"/>
</dbReference>
<name>A0ABN4YK32_9GAMM</name>
<reference evidence="2 3" key="1">
    <citation type="submission" date="2017-03" db="EMBL/GenBank/DDBJ databases">
        <title>Genome sequencing of Shewanella japonica KCTC 22435.</title>
        <authorList>
            <person name="Kim K.M."/>
        </authorList>
    </citation>
    <scope>NUCLEOTIDE SEQUENCE [LARGE SCALE GENOMIC DNA]</scope>
    <source>
        <strain evidence="2 3">KCTC 22435</strain>
    </source>
</reference>
<dbReference type="Gene3D" id="2.60.40.10">
    <property type="entry name" value="Immunoglobulins"/>
    <property type="match status" value="12"/>
</dbReference>
<sequence>MIVDGVDVLYYVKIGSSIFAVANDGQWHAVTLDNVSNELTVHDVNAESIFINADSAPYIVVDQQIVLLPNSLLINSAKDEGLQDSPTQDSSTEPVSISSNTSGENSNNVSNSGLNYFYQIIQTRYNALIAQSGYDTQGDEQFNSADSINSLVGSQDTFLTLTLSANIEDANDGYLNQFEVPRVDINGQALDARNGQVLQLTLTDIQGQQIVLSVLVMNESWQVNGLDISTLAEGLITAEISAPTYQGEAAPATDQTIKDTLASITIEIEDNDNVINAAEIISVTIKGNVTNVEDGQTVLVTLTDASGHSRTMSTTVMSGAWQLDAQDLSDFDQGSLTATAEVIDIAGNPIAATTADSIDILANIDISVDTGNDEFVNRFEMKKLDFSGRVVDVEDGQTVTITITDINGQVLTFTTQVINGAWQIDNADIEALVDGELRFDVDTTDLAGNPASASTTVIKDTIANVTINVIDSDNLLNQQEIDDLNTIFGIANNIEDGQKIFITITDSLGQVFTLSSEVTHGIWSLSGLDASDLADGVLHLYAVAIDAEGNPAFGSNTIIKDTQAGITVDIIDNDGVINAAEQTQVGIQGSVSKVEDGQTVTVRVSDAHGNALTLTTTVINGQWSLPAQDLSHFDDGTLIVIAEVSDIAGNLATAATSMPVDTTAEISIDFLDNDGVINSIEITNVYFHGSVANVEDGQTVIINLTDDLGNTRTITTSVINGLWALPSQDLSPFDQNSLVATATVTDIAGNAASSSLPLPIDTLASISVEIIDNDGVINAAEMTQVVIQGTVTNVEDGQTVTVLLFDNQGNTLTLTAIVSNGEWQLAAQDLSSFDDGSLFVTAQVSDLAGNPATAATQLPVDILADINIDVDTGRDDIINRFEMLRLDFSGQVNDVEDGQSVTIIVTDSLGTSLTFTTTITAGNWQIDNADISSLVDGDIQFAVSTVDIAGNPASTSTIVTKDSLAAVTIEAVDDDNTLNATEVSTTTLRGEALNIEDGQNVLVWVTDVNGLRLIFNTTVVDGQWQLDNLDLSSLAEGELSLRALSIDVEGNPSIGNNTVAKDTLAEITVEIIDSDGVINAAEMAQVVIQGTVTHIEDGQTVTINLTDNQGHSLTLTAQVNGGIWQLPAQDLSGFDDGSLEVTATVNDIAGNPATATAQLPVDILADITVEILDNDGVINATEMTQVVIQGTVTDVEDNQTVTVIITDNQGHSLTLTTQVIAGVWQLATQDLSGFDDGSLEVTASVNDDAGNPTTATTQLPVDTTAVITINIIDNDDIINQTELLAVVVSGTVTNIETGQDVTVTLTDANNTSTSIITTVNSDGTWTISAQDLAALGFVDGILTASATATDVAGNTASATDQLVIDTQVTIDIDTGADGFDVGLFTYGRESSLSGTTTGAEEGQTVTLTLTDGVTTKTFTTDVKADGTWEFDETLDVDGLDQRISWQMSVSVTDLAGNTATDEMPYLDIPDDGYLYELVLNINNQTSTQFSFDIPNAELTLSTDQSFLLQNQSNGQDLSIVIAPNGLFFQVFRDGDNELVLEATLIGTELNVTLYQTLDNPATGNLSTLIRVEGLQTDTDGTTEQIITYAILHVKDTPELAIDDHFTAIEDTAMTGSITGNDYTIEGPLVVETVTFNGIDYPVLEGSPAVIDTGKGELTVLYNGFWRFEASDNLDNTVEQSISFDYTVTDFDGSIASATSTIIIADGAIGNMSDASFSTAEAIINSPNTDSRSFTISAGSDSIVASSVVFSSLSLIPLTALGLTSNGDSLSYILSPDAKTITASANGVTVFTLSLSAVSNGDDVDVTAVMTLTRPLDHYSAESLELATLIDANDIDGSHIDLGNLKWNIQDGNDAAINNIETLIFDETNLIGTPIAQTGQFDIQVGADAIDTLGFDIDQLPELTVGGEAIQFDLSADGLTLIAHTGDPAQPIFTIAIDNGWNNESDTLSHGYTTTLHQPFDQIDTDDINFGLFITDNDGDTTQATMTLTVKDDEAGEITGITVQISELPSVTPGVDNRASGFINISAKGDPIVDIKFAITDGDVVVDADNNDVTQNGSLVYWVISNDGATAEGQTADGTVVFRMSLPTDIHIDAESTAQIDFEMRMLGPIDNIAGSGVESKINVDVVATDSDNTDINAIISIDIYDGESPSLPSSLILTIDEGELVDNNSVLSSAVLNIDNGSDDISSIEIDPSFTFGAYTSSGQSILLSNFADGNGWYTAIRAGDSSEVFRVRFNANGKVEFEQFEAIDHPDGNGENTLTISFDVIATDADGDTSNSQTIHINVQDDVPIQHDSSLTFTEENNADHSVNLFNQKQQGADGAQVSKFIYKGTEYSAGDSVELFTDTGVKYGTLVITANGKATVTSMIFEYDELFYSEVVQVYVTDTDGDTVIDNLTITANDKAGSIKVLNPNYTEDTPGALSIVALPGDIDEGEIIQSIVINKASLAGGTLTLDGQPVSLDADGNYILSGGDLLISNLGIAIPSGDLVFHPPEDASDATLTINAEITVNINNKPSISTEVPLTIASVADTPEWENTSQFTYDVNEDDGAFNISLSASTKDVVGIDAQGSEVMTYVIFNIALGIQLTSTNSEGVQFSIANGQEISADELALLQATVGENLAGQYSFDVRAISTEPDNGDTAQSPNETITINVTPIADAPTLVTRDINGQEDQPIALNTILFGELTDTSSSESLHFELTLPDGWQIDAPSAIHLGNNVWTVSVDDLFASPEAMLVPLADASSANLGDFTISVRSFATETTQDGIDPVDSIINPNPNYSAPQTITIALTGVANDAPTITSDPTVWEITNDGNINSVAAFNEDTDIPLSFTVISSDVDGSESLSLRIVGLPDGANFVDSNGQIVNLPVVGFDGSAPIYSVTAAELSALSIRPAEDFSGQINLQLFVESTELDGDSAQYELNLNIDIAPVIDETSATLTTTSNGKEDQPIVLSLIPALLADIDGSESITDMTIFPSSEGIIYLFDGAEITVGSSGLLLSELTDEFSPTLIELLNSGRLAVLPPQDADGTFSLDVIYQITDTSDTGETSVQDIASQLSIEVDAVVEGITRLQVNNTVLYSPDGQPITIGDDIVFFDGDIDGSEVLDYIVITMPSADGWYITHPNGAINDGDGRWIIPSNNMTSDSVQEQSLAILEGMTISSDHITLFQAIHVEARVLDRDDPEVISANIFVTFDQPTSTSTASTVTALQSTTVDATEDNAISFAGHLNLSITSDNNDVISFRVLASDLPQGGYFSGSDVIALYDTSGENVIEYVFTTASLSNLTLHNVADDFAGDMVIPIRIIATDSLSGDTLVDDSQSLDINISPIVDGLSLDVLVDTMDEDDPTPLGLFLTYEDLDPTADNGGVEKVVLDDPAQSFTIQLLDGGQLIDNSGLFQLKSGTTDTWEFTGSSNAALNSALALLQFSPPEHLSGDFRLQISGAVSDTADIDSADVIDTTNFSNTITIHVNPVTDAAEIPAGLITINGLEDTDILLSGINSSVIGLIDRDGSEVQYITLNGVPEGATVYYQDAGGDLHILPNNDADGGQLNGTPTTYWTVTPDQLDSIVVKPPHNFNGDMPLSLSIITQELGTDDFVTTSMDFIVGVSPIADGVQIISAPDDYTGNEGDDIKVEIAAELLNLDGSEFFVVDFLISSSDTSALVDLEGVEIDGQFVALTANGSGGYIASLIVEAVSLAEVKILPGELAFGTLNVEMAISSIDTAEVLGSEELDRSQSQTVSFDIELTPEVDPPIWTQFADFTTNQTDNIALNLGLELQNPAPNETATLTILGLSDGMTLSKGEKQGNKWIVNIEDVAGLTLSGATDGETITLSLDPIATLGSDVADGELETITITVDSNAVVANAFAANTFAANAAYASAFNMAMAMTVTQPTELDNPIVHPFYDEAALEMMQLDIMQEMHERAQFEQVRHYEHGYRNLTPTATAVFAEIELMEQTVARYQHEQSRNPLSSQPIDAILPIDEPVISDDIPIHQDTMPPVASNDYSKLTLDSEPDFEPGTEPNFEPESEPEFQPEFQPEPEPLLSGKPEYGYQDPQPITDAEAQTVEPIFSHLDNNLALLSEMSPVAQELLEPALPNEGLSTITIEPTSQLSIDMQQTHSYDKLIQQPGFDEIQPIPDDTQMNATSENQTEAENLLALTDAIKQSIAHQQDTSLFDVQTDVHLSQTELDEINQLAAHQALLNQS</sequence>
<dbReference type="Proteomes" id="UP000191820">
    <property type="component" value="Chromosome"/>
</dbReference>
<dbReference type="InterPro" id="IPR019959">
    <property type="entry name" value="T1SS-143_rpt-cont_dom"/>
</dbReference>
<proteinExistence type="predicted"/>
<keyword evidence="3" id="KW-1185">Reference proteome</keyword>
<evidence type="ECO:0008006" key="4">
    <source>
        <dbReference type="Google" id="ProtNLM"/>
    </source>
</evidence>
<feature type="region of interest" description="Disordered" evidence="1">
    <location>
        <begin position="80"/>
        <end position="107"/>
    </location>
</feature>
<dbReference type="NCBIfam" id="NF033510">
    <property type="entry name" value="Ca_tandemer"/>
    <property type="match status" value="10"/>
</dbReference>
<feature type="compositionally biased region" description="Low complexity" evidence="1">
    <location>
        <begin position="96"/>
        <end position="107"/>
    </location>
</feature>
<evidence type="ECO:0000313" key="2">
    <source>
        <dbReference type="EMBL" id="ARD23987.1"/>
    </source>
</evidence>
<evidence type="ECO:0000313" key="3">
    <source>
        <dbReference type="Proteomes" id="UP000191820"/>
    </source>
</evidence>
<organism evidence="2 3">
    <name type="scientific">Shewanella japonica</name>
    <dbReference type="NCBI Taxonomy" id="93973"/>
    <lineage>
        <taxon>Bacteria</taxon>
        <taxon>Pseudomonadati</taxon>
        <taxon>Pseudomonadota</taxon>
        <taxon>Gammaproteobacteria</taxon>
        <taxon>Alteromonadales</taxon>
        <taxon>Shewanellaceae</taxon>
        <taxon>Shewanella</taxon>
    </lineage>
</organism>
<dbReference type="RefSeq" id="WP_167692945.1">
    <property type="nucleotide sequence ID" value="NZ_CP020472.1"/>
</dbReference>
<feature type="compositionally biased region" description="Acidic residues" evidence="1">
    <location>
        <begin position="4000"/>
        <end position="4020"/>
    </location>
</feature>
<dbReference type="EMBL" id="CP020472">
    <property type="protein sequence ID" value="ARD23987.1"/>
    <property type="molecule type" value="Genomic_DNA"/>
</dbReference>
<accession>A0ABN4YK32</accession>
<feature type="compositionally biased region" description="Polar residues" evidence="1">
    <location>
        <begin position="84"/>
        <end position="95"/>
    </location>
</feature>
<feature type="region of interest" description="Disordered" evidence="1">
    <location>
        <begin position="3992"/>
        <end position="4044"/>
    </location>
</feature>
<evidence type="ECO:0000256" key="1">
    <source>
        <dbReference type="SAM" id="MobiDB-lite"/>
    </source>
</evidence>